<dbReference type="Proteomes" id="UP001176429">
    <property type="component" value="Unassembled WGS sequence"/>
</dbReference>
<feature type="chain" id="PRO_5046627702" description="DUF1735 domain-containing protein" evidence="1">
    <location>
        <begin position="20"/>
        <end position="155"/>
    </location>
</feature>
<reference evidence="2" key="1">
    <citation type="submission" date="2023-07" db="EMBL/GenBank/DDBJ databases">
        <authorList>
            <person name="Kim M.K."/>
        </authorList>
    </citation>
    <scope>NUCLEOTIDE SEQUENCE</scope>
    <source>
        <strain evidence="2">ASUV-10-1</strain>
    </source>
</reference>
<evidence type="ECO:0000256" key="1">
    <source>
        <dbReference type="SAM" id="SignalP"/>
    </source>
</evidence>
<keyword evidence="3" id="KW-1185">Reference proteome</keyword>
<gene>
    <name evidence="2" type="ORF">Q5H93_05545</name>
</gene>
<dbReference type="RefSeq" id="WP_305005505.1">
    <property type="nucleotide sequence ID" value="NZ_JAUQSY010000003.1"/>
</dbReference>
<name>A0ABT9B7D4_9BACT</name>
<dbReference type="EMBL" id="JAUQSY010000003">
    <property type="protein sequence ID" value="MDO7874189.1"/>
    <property type="molecule type" value="Genomic_DNA"/>
</dbReference>
<evidence type="ECO:0000313" key="2">
    <source>
        <dbReference type="EMBL" id="MDO7874189.1"/>
    </source>
</evidence>
<keyword evidence="1" id="KW-0732">Signal</keyword>
<proteinExistence type="predicted"/>
<comment type="caution">
    <text evidence="2">The sequence shown here is derived from an EMBL/GenBank/DDBJ whole genome shotgun (WGS) entry which is preliminary data.</text>
</comment>
<evidence type="ECO:0000313" key="3">
    <source>
        <dbReference type="Proteomes" id="UP001176429"/>
    </source>
</evidence>
<evidence type="ECO:0008006" key="4">
    <source>
        <dbReference type="Google" id="ProtNLM"/>
    </source>
</evidence>
<protein>
    <recommendedName>
        <fullName evidence="4">DUF1735 domain-containing protein</fullName>
    </recommendedName>
</protein>
<accession>A0ABT9B7D4</accession>
<sequence>MLHRLAWLLLLALPLLSLKCDDDDVIKPPQFEVTIRVTGTDLYGLGAELTVTSTRNILNPSAGPALTESFPTSISQTYPLGTFGLQDRVEASVAFRNVTCNSTLRPASNSKLLVEVLANGLVVGRAELTPTSSGSSFVCSPYWLSTTVGEGDDWD</sequence>
<organism evidence="2 3">
    <name type="scientific">Hymenobacter aranciens</name>
    <dbReference type="NCBI Taxonomy" id="3063996"/>
    <lineage>
        <taxon>Bacteria</taxon>
        <taxon>Pseudomonadati</taxon>
        <taxon>Bacteroidota</taxon>
        <taxon>Cytophagia</taxon>
        <taxon>Cytophagales</taxon>
        <taxon>Hymenobacteraceae</taxon>
        <taxon>Hymenobacter</taxon>
    </lineage>
</organism>
<feature type="signal peptide" evidence="1">
    <location>
        <begin position="1"/>
        <end position="19"/>
    </location>
</feature>